<dbReference type="PRINTS" id="PR00046">
    <property type="entry name" value="SIGMA70FCT"/>
</dbReference>
<proteinExistence type="predicted"/>
<dbReference type="Pfam" id="PF04542">
    <property type="entry name" value="Sigma70_r2"/>
    <property type="match status" value="1"/>
</dbReference>
<dbReference type="CDD" id="cd06171">
    <property type="entry name" value="Sigma70_r4"/>
    <property type="match status" value="1"/>
</dbReference>
<dbReference type="SUPFAM" id="SSF88659">
    <property type="entry name" value="Sigma3 and sigma4 domains of RNA polymerase sigma factors"/>
    <property type="match status" value="1"/>
</dbReference>
<keyword evidence="4" id="KW-0804">Transcription</keyword>
<evidence type="ECO:0000256" key="5">
    <source>
        <dbReference type="SAM" id="MobiDB-lite"/>
    </source>
</evidence>
<dbReference type="InterPro" id="IPR007627">
    <property type="entry name" value="RNA_pol_sigma70_r2"/>
</dbReference>
<dbReference type="GO" id="GO:0006352">
    <property type="term" value="P:DNA-templated transcription initiation"/>
    <property type="evidence" value="ECO:0007669"/>
    <property type="project" value="InterPro"/>
</dbReference>
<dbReference type="GO" id="GO:0000428">
    <property type="term" value="C:DNA-directed RNA polymerase complex"/>
    <property type="evidence" value="ECO:0007669"/>
    <property type="project" value="UniProtKB-KW"/>
</dbReference>
<keyword evidence="3" id="KW-0238">DNA-binding</keyword>
<dbReference type="EMBL" id="LR796357">
    <property type="protein sequence ID" value="CAB4139197.1"/>
    <property type="molecule type" value="Genomic_DNA"/>
</dbReference>
<accession>A0A6J5M1L5</accession>
<evidence type="ECO:0000256" key="4">
    <source>
        <dbReference type="ARBA" id="ARBA00023163"/>
    </source>
</evidence>
<dbReference type="NCBIfam" id="TIGR02937">
    <property type="entry name" value="sigma70-ECF"/>
    <property type="match status" value="1"/>
</dbReference>
<dbReference type="InterPro" id="IPR014284">
    <property type="entry name" value="RNA_pol_sigma-70_dom"/>
</dbReference>
<dbReference type="InterPro" id="IPR000943">
    <property type="entry name" value="RNA_pol_sigma70"/>
</dbReference>
<keyword evidence="2" id="KW-0731">Sigma factor</keyword>
<organism evidence="8">
    <name type="scientific">uncultured Caudovirales phage</name>
    <dbReference type="NCBI Taxonomy" id="2100421"/>
    <lineage>
        <taxon>Viruses</taxon>
        <taxon>Duplodnaviria</taxon>
        <taxon>Heunggongvirae</taxon>
        <taxon>Uroviricota</taxon>
        <taxon>Caudoviricetes</taxon>
        <taxon>Peduoviridae</taxon>
        <taxon>Maltschvirus</taxon>
        <taxon>Maltschvirus maltsch</taxon>
    </lineage>
</organism>
<protein>
    <submittedName>
        <fullName evidence="8">RpoE DNA-directed RNA polymerase specialized sigma subunit, sigma24 homolog</fullName>
    </submittedName>
</protein>
<sequence>MATLHPPGVEPMGQSPHNQEKKTRLEAQKVKLEALACTYLASQDSRTGDLVLEALEPLVRQKSRRCAYKSIHPVYRPVEEEDAAQVARLAIFKALSTWKPTRAKFSTWAHQCINNALRELLDVARRKPEHVEMTEYMEPSASEDPLDSIRAHDLRSAIDRLPEREGLVIRKYFLEQRTLEEIGQQLGISQSRVGQLRDRALELLKRRVPHLDDTDADLN</sequence>
<name>A0A6J5M1L5_9CAUD</name>
<dbReference type="Pfam" id="PF04545">
    <property type="entry name" value="Sigma70_r4"/>
    <property type="match status" value="1"/>
</dbReference>
<dbReference type="InterPro" id="IPR007630">
    <property type="entry name" value="RNA_pol_sigma70_r4"/>
</dbReference>
<dbReference type="PANTHER" id="PTHR30385:SF7">
    <property type="entry name" value="RNA POLYMERASE SIGMA FACTOR FLIA"/>
    <property type="match status" value="1"/>
</dbReference>
<dbReference type="GO" id="GO:0016987">
    <property type="term" value="F:sigma factor activity"/>
    <property type="evidence" value="ECO:0007669"/>
    <property type="project" value="UniProtKB-KW"/>
</dbReference>
<feature type="domain" description="RNA polymerase sigma-70 region 2" evidence="6">
    <location>
        <begin position="59"/>
        <end position="122"/>
    </location>
</feature>
<evidence type="ECO:0000256" key="2">
    <source>
        <dbReference type="ARBA" id="ARBA00023082"/>
    </source>
</evidence>
<evidence type="ECO:0000259" key="7">
    <source>
        <dbReference type="Pfam" id="PF04545"/>
    </source>
</evidence>
<dbReference type="SUPFAM" id="SSF88946">
    <property type="entry name" value="Sigma2 domain of RNA polymerase sigma factors"/>
    <property type="match status" value="1"/>
</dbReference>
<dbReference type="Gene3D" id="1.20.140.160">
    <property type="match status" value="1"/>
</dbReference>
<feature type="domain" description="RNA polymerase sigma-70 region 4" evidence="7">
    <location>
        <begin position="157"/>
        <end position="205"/>
    </location>
</feature>
<dbReference type="InterPro" id="IPR013325">
    <property type="entry name" value="RNA_pol_sigma_r2"/>
</dbReference>
<gene>
    <name evidence="8" type="ORF">UFOVP349_19</name>
</gene>
<reference evidence="8" key="1">
    <citation type="submission" date="2020-04" db="EMBL/GenBank/DDBJ databases">
        <authorList>
            <person name="Chiriac C."/>
            <person name="Salcher M."/>
            <person name="Ghai R."/>
            <person name="Kavagutti S V."/>
        </authorList>
    </citation>
    <scope>NUCLEOTIDE SEQUENCE</scope>
</reference>
<dbReference type="InterPro" id="IPR013324">
    <property type="entry name" value="RNA_pol_sigma_r3/r4-like"/>
</dbReference>
<dbReference type="PANTHER" id="PTHR30385">
    <property type="entry name" value="SIGMA FACTOR F FLAGELLAR"/>
    <property type="match status" value="1"/>
</dbReference>
<evidence type="ECO:0000313" key="8">
    <source>
        <dbReference type="EMBL" id="CAB4139197.1"/>
    </source>
</evidence>
<keyword evidence="1" id="KW-0805">Transcription regulation</keyword>
<evidence type="ECO:0000259" key="6">
    <source>
        <dbReference type="Pfam" id="PF04542"/>
    </source>
</evidence>
<feature type="region of interest" description="Disordered" evidence="5">
    <location>
        <begin position="1"/>
        <end position="23"/>
    </location>
</feature>
<dbReference type="Gene3D" id="1.10.1740.10">
    <property type="match status" value="1"/>
</dbReference>
<dbReference type="GO" id="GO:0003677">
    <property type="term" value="F:DNA binding"/>
    <property type="evidence" value="ECO:0007669"/>
    <property type="project" value="UniProtKB-KW"/>
</dbReference>
<keyword evidence="8" id="KW-0240">DNA-directed RNA polymerase</keyword>
<evidence type="ECO:0000256" key="3">
    <source>
        <dbReference type="ARBA" id="ARBA00023125"/>
    </source>
</evidence>
<evidence type="ECO:0000256" key="1">
    <source>
        <dbReference type="ARBA" id="ARBA00023015"/>
    </source>
</evidence>